<organism evidence="1 2">
    <name type="scientific">Flavobacterium gillisiae</name>
    <dbReference type="NCBI Taxonomy" id="150146"/>
    <lineage>
        <taxon>Bacteria</taxon>
        <taxon>Pseudomonadati</taxon>
        <taxon>Bacteroidota</taxon>
        <taxon>Flavobacteriia</taxon>
        <taxon>Flavobacteriales</taxon>
        <taxon>Flavobacteriaceae</taxon>
        <taxon>Flavobacterium</taxon>
    </lineage>
</organism>
<reference evidence="2" key="1">
    <citation type="submission" date="2016-10" db="EMBL/GenBank/DDBJ databases">
        <authorList>
            <person name="Varghese N."/>
            <person name="Submissions S."/>
        </authorList>
    </citation>
    <scope>NUCLEOTIDE SEQUENCE [LARGE SCALE GENOMIC DNA]</scope>
    <source>
        <strain evidence="2">DSM 22376</strain>
    </source>
</reference>
<evidence type="ECO:0000313" key="2">
    <source>
        <dbReference type="Proteomes" id="UP000198951"/>
    </source>
</evidence>
<evidence type="ECO:0000313" key="1">
    <source>
        <dbReference type="EMBL" id="SEB00975.1"/>
    </source>
</evidence>
<protein>
    <recommendedName>
        <fullName evidence="3">DUF3892 domain-containing protein</fullName>
    </recommendedName>
</protein>
<dbReference type="AlphaFoldDB" id="A0A1H4FUI5"/>
<name>A0A1H4FUI5_9FLAO</name>
<dbReference type="STRING" id="150146.SAMN05443667_11522"/>
<accession>A0A1H4FUI5</accession>
<sequence length="108" mass="12122">MAEYRISGIWKDDNSVITHYAVHLRTRNANGKGNLIAHAVKMTKAAAVTLLQNQQNSAKTYLWNYTTASWFAGGDTHVVNGNPPFLRTTHDATVKDNLLHLIDYGYVY</sequence>
<proteinExistence type="predicted"/>
<dbReference type="EMBL" id="FNRD01000015">
    <property type="protein sequence ID" value="SEB00975.1"/>
    <property type="molecule type" value="Genomic_DNA"/>
</dbReference>
<evidence type="ECO:0008006" key="3">
    <source>
        <dbReference type="Google" id="ProtNLM"/>
    </source>
</evidence>
<dbReference type="Proteomes" id="UP000198951">
    <property type="component" value="Unassembled WGS sequence"/>
</dbReference>
<gene>
    <name evidence="1" type="ORF">SAMN05443667_11522</name>
</gene>
<keyword evidence="2" id="KW-1185">Reference proteome</keyword>
<dbReference type="RefSeq" id="WP_091093125.1">
    <property type="nucleotide sequence ID" value="NZ_FNRD01000015.1"/>
</dbReference>
<dbReference type="OrthoDB" id="1442704at2"/>